<dbReference type="InterPro" id="IPR001128">
    <property type="entry name" value="Cyt_P450"/>
</dbReference>
<dbReference type="Pfam" id="PF00067">
    <property type="entry name" value="p450"/>
    <property type="match status" value="2"/>
</dbReference>
<dbReference type="SUPFAM" id="SSF48264">
    <property type="entry name" value="Cytochrome P450"/>
    <property type="match status" value="2"/>
</dbReference>
<evidence type="ECO:0000256" key="1">
    <source>
        <dbReference type="ARBA" id="ARBA00001971"/>
    </source>
</evidence>
<comment type="similarity">
    <text evidence="4">Belongs to the cytochrome P450 family.</text>
</comment>
<evidence type="ECO:0000256" key="9">
    <source>
        <dbReference type="ARBA" id="ARBA00023002"/>
    </source>
</evidence>
<evidence type="ECO:0000256" key="7">
    <source>
        <dbReference type="ARBA" id="ARBA00022824"/>
    </source>
</evidence>
<evidence type="ECO:0000256" key="4">
    <source>
        <dbReference type="ARBA" id="ARBA00010617"/>
    </source>
</evidence>
<comment type="subcellular location">
    <subcellularLocation>
        <location evidence="3">Endoplasmic reticulum membrane</location>
        <topology evidence="3">Peripheral membrane protein</topology>
    </subcellularLocation>
    <subcellularLocation>
        <location evidence="2">Microsome membrane</location>
        <topology evidence="2">Peripheral membrane protein</topology>
    </subcellularLocation>
</comment>
<dbReference type="FunFam" id="1.10.630.10:FF:000042">
    <property type="entry name" value="Cytochrome P450"/>
    <property type="match status" value="1"/>
</dbReference>
<feature type="transmembrane region" description="Helical" evidence="13">
    <location>
        <begin position="232"/>
        <end position="249"/>
    </location>
</feature>
<dbReference type="FunFam" id="1.10.630.10:FF:000182">
    <property type="entry name" value="Cytochrome P450 3A4"/>
    <property type="match status" value="1"/>
</dbReference>
<keyword evidence="6" id="KW-0479">Metal-binding</keyword>
<dbReference type="PANTHER" id="PTHR24292">
    <property type="entry name" value="CYTOCHROME P450"/>
    <property type="match status" value="1"/>
</dbReference>
<name>A0AAN9Z077_9ORTH</name>
<keyword evidence="5" id="KW-0349">Heme</keyword>
<dbReference type="InterPro" id="IPR017972">
    <property type="entry name" value="Cyt_P450_CS"/>
</dbReference>
<evidence type="ECO:0000256" key="10">
    <source>
        <dbReference type="ARBA" id="ARBA00023004"/>
    </source>
</evidence>
<evidence type="ECO:0000256" key="2">
    <source>
        <dbReference type="ARBA" id="ARBA00004174"/>
    </source>
</evidence>
<evidence type="ECO:0000256" key="13">
    <source>
        <dbReference type="SAM" id="Phobius"/>
    </source>
</evidence>
<dbReference type="CDD" id="cd11056">
    <property type="entry name" value="CYP6-like"/>
    <property type="match status" value="1"/>
</dbReference>
<reference evidence="14 15" key="1">
    <citation type="submission" date="2024-03" db="EMBL/GenBank/DDBJ databases">
        <title>The genome assembly and annotation of the cricket Gryllus longicercus Weissman &amp; Gray.</title>
        <authorList>
            <person name="Szrajer S."/>
            <person name="Gray D."/>
            <person name="Ylla G."/>
        </authorList>
    </citation>
    <scope>NUCLEOTIDE SEQUENCE [LARGE SCALE GENOMIC DNA]</scope>
    <source>
        <strain evidence="14">DAG 2021-001</strain>
        <tissue evidence="14">Whole body minus gut</tissue>
    </source>
</reference>
<feature type="transmembrane region" description="Helical" evidence="13">
    <location>
        <begin position="12"/>
        <end position="32"/>
    </location>
</feature>
<evidence type="ECO:0000256" key="12">
    <source>
        <dbReference type="ARBA" id="ARBA00023136"/>
    </source>
</evidence>
<feature type="transmembrane region" description="Helical" evidence="13">
    <location>
        <begin position="326"/>
        <end position="352"/>
    </location>
</feature>
<evidence type="ECO:0000256" key="3">
    <source>
        <dbReference type="ARBA" id="ARBA00004406"/>
    </source>
</evidence>
<dbReference type="PRINTS" id="PR00463">
    <property type="entry name" value="EP450I"/>
</dbReference>
<accession>A0AAN9Z077</accession>
<dbReference type="Proteomes" id="UP001378592">
    <property type="component" value="Unassembled WGS sequence"/>
</dbReference>
<keyword evidence="15" id="KW-1185">Reference proteome</keyword>
<evidence type="ECO:0000313" key="14">
    <source>
        <dbReference type="EMBL" id="KAK7863023.1"/>
    </source>
</evidence>
<dbReference type="InterPro" id="IPR036396">
    <property type="entry name" value="Cyt_P450_sf"/>
</dbReference>
<gene>
    <name evidence="14" type="ORF">R5R35_010770</name>
</gene>
<organism evidence="14 15">
    <name type="scientific">Gryllus longicercus</name>
    <dbReference type="NCBI Taxonomy" id="2509291"/>
    <lineage>
        <taxon>Eukaryota</taxon>
        <taxon>Metazoa</taxon>
        <taxon>Ecdysozoa</taxon>
        <taxon>Arthropoda</taxon>
        <taxon>Hexapoda</taxon>
        <taxon>Insecta</taxon>
        <taxon>Pterygota</taxon>
        <taxon>Neoptera</taxon>
        <taxon>Polyneoptera</taxon>
        <taxon>Orthoptera</taxon>
        <taxon>Ensifera</taxon>
        <taxon>Gryllidea</taxon>
        <taxon>Grylloidea</taxon>
        <taxon>Gryllidae</taxon>
        <taxon>Gryllinae</taxon>
        <taxon>Gryllus</taxon>
    </lineage>
</organism>
<dbReference type="PANTHER" id="PTHR24292:SF54">
    <property type="entry name" value="CYP9F3-RELATED"/>
    <property type="match status" value="1"/>
</dbReference>
<dbReference type="GO" id="GO:0016705">
    <property type="term" value="F:oxidoreductase activity, acting on paired donors, with incorporation or reduction of molecular oxygen"/>
    <property type="evidence" value="ECO:0007669"/>
    <property type="project" value="InterPro"/>
</dbReference>
<keyword evidence="13" id="KW-0812">Transmembrane</keyword>
<evidence type="ECO:0000256" key="6">
    <source>
        <dbReference type="ARBA" id="ARBA00022723"/>
    </source>
</evidence>
<comment type="cofactor">
    <cofactor evidence="1">
        <name>heme</name>
        <dbReference type="ChEBI" id="CHEBI:30413"/>
    </cofactor>
</comment>
<comment type="caution">
    <text evidence="14">The sequence shown here is derived from an EMBL/GenBank/DDBJ whole genome shotgun (WGS) entry which is preliminary data.</text>
</comment>
<dbReference type="AlphaFoldDB" id="A0AAN9Z077"/>
<sequence length="732" mass="83668">MLEGVYAALSRATAADWLLLASGLLLGLYLLGTWRYDFFKRRGVASTIPKAPFLGNTLKAFLGLSPFPDLVQDLYRQGKGHGVFGFFEFRRPIFMIRDPDLIKVVTVKDFDHFMNHRSVASEKADPIFTQNLFNLKDQRWKDMRTTLSPAFTTSKIKAMFPLISACTAQTAKYLHEEQEALIKRGKKGPLEVDMKDLFTRLANDVIATVAFGVGCDSQKDPKNEFYFMGKEMTTFTFLRTMIFFAYLVIPKVAEALGLRVLSERATNYFDTLVHSTIKERQQKGIFRPDMLQLLMQAREGQLKAEANEEHETEKFDSKFKLSNNDITAQAVIFFFAGFETVSTALCFTAYALSRNPDAQLRLQKEVDAMMKETGGKPTYEAIQGMKYLDAVINEALRMYPPVVAVDRMCREDFVLPPSDTSPSVHIRNGDITWVPIYALHHDPELWEEPDKFDPERFSDENKHRIKPFSYAPFGLGPRLCIFRPDMLQLLMQAREGQLKAEANEEHETEKFDSKFKLSNNDITAQAVIFFFAGFETVSTALCFTAYALSRHPDAQLRLQKEVDAMMKETGGKPTYEAIQGMKYLDAVINEALRMYPPVVAVDRMCREDFVLPPSDTSPSVHIRNGDITWVPIYALHHDPELWEEPDKFDPERFSDENKHRIKPFSYAPFGLGPRLCIGQRFALLEVKLALVNLVANFDIRPSPKTKHPLQFEKGFNMMIRGGFWNQLIPRNV</sequence>
<protein>
    <recommendedName>
        <fullName evidence="16">Cytochrome P450</fullName>
    </recommendedName>
</protein>
<feature type="transmembrane region" description="Helical" evidence="13">
    <location>
        <begin position="526"/>
        <end position="548"/>
    </location>
</feature>
<dbReference type="GO" id="GO:0020037">
    <property type="term" value="F:heme binding"/>
    <property type="evidence" value="ECO:0007669"/>
    <property type="project" value="InterPro"/>
</dbReference>
<evidence type="ECO:0008006" key="16">
    <source>
        <dbReference type="Google" id="ProtNLM"/>
    </source>
</evidence>
<dbReference type="GO" id="GO:0005789">
    <property type="term" value="C:endoplasmic reticulum membrane"/>
    <property type="evidence" value="ECO:0007669"/>
    <property type="project" value="UniProtKB-SubCell"/>
</dbReference>
<dbReference type="EMBL" id="JAZDUA010000245">
    <property type="protein sequence ID" value="KAK7863023.1"/>
    <property type="molecule type" value="Genomic_DNA"/>
</dbReference>
<dbReference type="PRINTS" id="PR00385">
    <property type="entry name" value="P450"/>
</dbReference>
<evidence type="ECO:0000313" key="15">
    <source>
        <dbReference type="Proteomes" id="UP001378592"/>
    </source>
</evidence>
<dbReference type="GO" id="GO:0004497">
    <property type="term" value="F:monooxygenase activity"/>
    <property type="evidence" value="ECO:0007669"/>
    <property type="project" value="UniProtKB-KW"/>
</dbReference>
<keyword evidence="9" id="KW-0560">Oxidoreductase</keyword>
<keyword evidence="13" id="KW-1133">Transmembrane helix</keyword>
<keyword evidence="7" id="KW-0256">Endoplasmic reticulum</keyword>
<evidence type="ECO:0000256" key="11">
    <source>
        <dbReference type="ARBA" id="ARBA00023033"/>
    </source>
</evidence>
<evidence type="ECO:0000256" key="8">
    <source>
        <dbReference type="ARBA" id="ARBA00022848"/>
    </source>
</evidence>
<proteinExistence type="inferred from homology"/>
<dbReference type="InterPro" id="IPR050476">
    <property type="entry name" value="Insect_CytP450_Detox"/>
</dbReference>
<keyword evidence="8" id="KW-0492">Microsome</keyword>
<dbReference type="PROSITE" id="PS00086">
    <property type="entry name" value="CYTOCHROME_P450"/>
    <property type="match status" value="1"/>
</dbReference>
<keyword evidence="12 13" id="KW-0472">Membrane</keyword>
<keyword evidence="10" id="KW-0408">Iron</keyword>
<dbReference type="Gene3D" id="1.10.630.10">
    <property type="entry name" value="Cytochrome P450"/>
    <property type="match status" value="2"/>
</dbReference>
<dbReference type="GO" id="GO:0005506">
    <property type="term" value="F:iron ion binding"/>
    <property type="evidence" value="ECO:0007669"/>
    <property type="project" value="InterPro"/>
</dbReference>
<evidence type="ECO:0000256" key="5">
    <source>
        <dbReference type="ARBA" id="ARBA00022617"/>
    </source>
</evidence>
<dbReference type="InterPro" id="IPR002401">
    <property type="entry name" value="Cyt_P450_E_grp-I"/>
</dbReference>
<keyword evidence="11" id="KW-0503">Monooxygenase</keyword>